<feature type="domain" description="SnoaL-like" evidence="1">
    <location>
        <begin position="14"/>
        <end position="105"/>
    </location>
</feature>
<dbReference type="InterPro" id="IPR037401">
    <property type="entry name" value="SnoaL-like"/>
</dbReference>
<dbReference type="SUPFAM" id="SSF54427">
    <property type="entry name" value="NTF2-like"/>
    <property type="match status" value="1"/>
</dbReference>
<dbReference type="InterPro" id="IPR032710">
    <property type="entry name" value="NTF2-like_dom_sf"/>
</dbReference>
<proteinExistence type="predicted"/>
<reference evidence="3" key="1">
    <citation type="journal article" date="2019" name="Int. J. Syst. Evol. Microbiol.">
        <title>The Global Catalogue of Microorganisms (GCM) 10K type strain sequencing project: providing services to taxonomists for standard genome sequencing and annotation.</title>
        <authorList>
            <consortium name="The Broad Institute Genomics Platform"/>
            <consortium name="The Broad Institute Genome Sequencing Center for Infectious Disease"/>
            <person name="Wu L."/>
            <person name="Ma J."/>
        </authorList>
    </citation>
    <scope>NUCLEOTIDE SEQUENCE [LARGE SCALE GENOMIC DNA]</scope>
    <source>
        <strain evidence="3">JCM 9458</strain>
    </source>
</reference>
<organism evidence="2 3">
    <name type="scientific">Cryptosporangium minutisporangium</name>
    <dbReference type="NCBI Taxonomy" id="113569"/>
    <lineage>
        <taxon>Bacteria</taxon>
        <taxon>Bacillati</taxon>
        <taxon>Actinomycetota</taxon>
        <taxon>Actinomycetes</taxon>
        <taxon>Cryptosporangiales</taxon>
        <taxon>Cryptosporangiaceae</taxon>
        <taxon>Cryptosporangium</taxon>
    </lineage>
</organism>
<keyword evidence="3" id="KW-1185">Reference proteome</keyword>
<accession>A0ABP6SPS3</accession>
<evidence type="ECO:0000313" key="3">
    <source>
        <dbReference type="Proteomes" id="UP001501676"/>
    </source>
</evidence>
<evidence type="ECO:0000259" key="1">
    <source>
        <dbReference type="Pfam" id="PF12680"/>
    </source>
</evidence>
<gene>
    <name evidence="2" type="ORF">GCM10020369_01530</name>
</gene>
<dbReference type="EMBL" id="BAAAYN010000001">
    <property type="protein sequence ID" value="GAA3381876.1"/>
    <property type="molecule type" value="Genomic_DNA"/>
</dbReference>
<sequence length="124" mass="13128">MTDQQGAAVTVALSYYRAWTSGDLDDALTYLADDVVCDAPVGRIDGAAAYRAFVEPFARALRSTSLIAAYGDDERAIIVYDTASALVGSAPAAECVTVRDGKIVANRFIFDRLPFELARAGTAG</sequence>
<name>A0ABP6SPS3_9ACTN</name>
<comment type="caution">
    <text evidence="2">The sequence shown here is derived from an EMBL/GenBank/DDBJ whole genome shotgun (WGS) entry which is preliminary data.</text>
</comment>
<protein>
    <submittedName>
        <fullName evidence="2">Nuclear transport factor 2 family protein</fullName>
    </submittedName>
</protein>
<evidence type="ECO:0000313" key="2">
    <source>
        <dbReference type="EMBL" id="GAA3381876.1"/>
    </source>
</evidence>
<dbReference type="Gene3D" id="3.10.450.50">
    <property type="match status" value="1"/>
</dbReference>
<dbReference type="Pfam" id="PF12680">
    <property type="entry name" value="SnoaL_2"/>
    <property type="match status" value="1"/>
</dbReference>
<dbReference type="Proteomes" id="UP001501676">
    <property type="component" value="Unassembled WGS sequence"/>
</dbReference>
<dbReference type="RefSeq" id="WP_345725938.1">
    <property type="nucleotide sequence ID" value="NZ_BAAAYN010000001.1"/>
</dbReference>